<feature type="compositionally biased region" description="Acidic residues" evidence="1">
    <location>
        <begin position="1788"/>
        <end position="1817"/>
    </location>
</feature>
<proteinExistence type="predicted"/>
<accession>A0A834PDF4</accession>
<gene>
    <name evidence="2" type="ORF">H0235_000227</name>
</gene>
<evidence type="ECO:0000256" key="1">
    <source>
        <dbReference type="SAM" id="MobiDB-lite"/>
    </source>
</evidence>
<dbReference type="Gene3D" id="3.90.70.120">
    <property type="match status" value="7"/>
</dbReference>
<organism evidence="2 3">
    <name type="scientific">Vespula pensylvanica</name>
    <name type="common">Western yellow jacket</name>
    <name type="synonym">Wasp</name>
    <dbReference type="NCBI Taxonomy" id="30213"/>
    <lineage>
        <taxon>Eukaryota</taxon>
        <taxon>Metazoa</taxon>
        <taxon>Ecdysozoa</taxon>
        <taxon>Arthropoda</taxon>
        <taxon>Hexapoda</taxon>
        <taxon>Insecta</taxon>
        <taxon>Pterygota</taxon>
        <taxon>Neoptera</taxon>
        <taxon>Endopterygota</taxon>
        <taxon>Hymenoptera</taxon>
        <taxon>Apocrita</taxon>
        <taxon>Aculeata</taxon>
        <taxon>Vespoidea</taxon>
        <taxon>Vespidae</taxon>
        <taxon>Vespinae</taxon>
        <taxon>Vespula</taxon>
    </lineage>
</organism>
<feature type="compositionally biased region" description="Basic and acidic residues" evidence="1">
    <location>
        <begin position="1"/>
        <end position="16"/>
    </location>
</feature>
<feature type="compositionally biased region" description="Basic residues" evidence="1">
    <location>
        <begin position="1427"/>
        <end position="1446"/>
    </location>
</feature>
<feature type="region of interest" description="Disordered" evidence="1">
    <location>
        <begin position="1426"/>
        <end position="1446"/>
    </location>
</feature>
<keyword evidence="3" id="KW-1185">Reference proteome</keyword>
<dbReference type="PANTHER" id="PTHR40552:SF6">
    <property type="entry name" value="FI09606P-RELATED"/>
    <property type="match status" value="1"/>
</dbReference>
<reference evidence="2" key="1">
    <citation type="journal article" date="2020" name="G3 (Bethesda)">
        <title>High-Quality Assemblies for Three Invasive Social Wasps from the &lt;i&gt;Vespula&lt;/i&gt; Genus.</title>
        <authorList>
            <person name="Harrop T.W.R."/>
            <person name="Guhlin J."/>
            <person name="McLaughlin G.M."/>
            <person name="Permina E."/>
            <person name="Stockwell P."/>
            <person name="Gilligan J."/>
            <person name="Le Lec M.F."/>
            <person name="Gruber M.A.M."/>
            <person name="Quinn O."/>
            <person name="Lovegrove M."/>
            <person name="Duncan E.J."/>
            <person name="Remnant E.J."/>
            <person name="Van Eeckhoven J."/>
            <person name="Graham B."/>
            <person name="Knapp R.A."/>
            <person name="Langford K.W."/>
            <person name="Kronenberg Z."/>
            <person name="Press M.O."/>
            <person name="Eacker S.M."/>
            <person name="Wilson-Rankin E.E."/>
            <person name="Purcell J."/>
            <person name="Lester P.J."/>
            <person name="Dearden P.K."/>
        </authorList>
    </citation>
    <scope>NUCLEOTIDE SEQUENCE</scope>
    <source>
        <strain evidence="2">Volc-1</strain>
    </source>
</reference>
<sequence length="1852" mass="210067">MADQKKINTSQKKIEVAEDPGGAGEGKNAKKGKRFTKYDLGKRWHRFRVLTPTSSILRGSFAMNDIHFKFRSRGRQAAPCSVVAIVYGRLFEPKEWIQDYVDQVIEYGDKLFRISMMRNRVKENEYMKAILVHPEFYIGNYKILICVEETGIYGNLFSEAAGCSDFADGVIQFFDSNDAGIITAQGTSVAMWRHSDVGFLLFDPGPCGENGLRHQNGVACLLRFKCMNDMRNHFLKNMNRYYDSRYCIDKITILRVTEVGRGYIDKVTDGTDLVVDRSVLRSINPVDIDENKMDCTKPVPKSEKIKVIPGAKFHKEPLTITISNYSIDKKFATEPLVDQSTFDTGYPYDNMQVNVPSTFRELPRKMAILHGLTHEASDMYKGKGGQNVANCVMAIAMKKIHPVKTWLRPKLDEILTLGDQLYSTIKTEKPFIKTMTAADLNDTYIQVEDHKLAIDVDLMTITGTVTSKLLDILNLKQALHEFFLVNSEGIIETPLMAVAIWTQDDFYYAFDPRYCDNLGNRIIEERVKGGKGANSNATKQVHGKCCVIRFPESDDLAVWFTKNLEQTRKNDRFTIRHITIPEDIPGTRAWNDFEPGTSGKTWILRGGISNEDELFEDNSRGIQGLTIPVVSLIIAKETPPAKWTNEVIDEVIRDGDAYYNVCYPPELMLEERPLLVSNLKKNFYLKNRKVKFELDDSVITGDLNPTPGQEVLNLEEGIKKFFENYQYGIVEVGNLAVGIWKFDEDMKYKLCDKNDEKVTYYYCFDPNPRGRLGYAGVAVGEEENVACVIRTLNPADLSSLIAGNAPISRGRGNEYFIHNLKSLSVGTPMTEDELETDKQTPEEPEVYHYSRLAEGGAILQGSFNQANEKTFKRLMRDKQQAASSLAALAMTKLYNPHLWYREVVDDILKIGDKVATNNVNNLPEADIDEEARNFLLPMEVSENFAIGVNQMNITVEEEFLTGRLNEINRLLEQFFENNTMCVIRQDNIMMAVWKEGETFFMMDPRGRDSRGEPSERDPAAVMWFTNLPSLIDKIRIGFIEGETDIILENVTLNNAFQTRVSEMERVTRTTSGDDLWHHFPKFDDGVWSIGGNVKMSDARFDESNRNNQTAAIATMAIIFSKVCEPRYWTTDVVDEVIITGDKLHSKCVERLGEGKVPRINEIITEFFLSSRRIDLTVKDCIEAGDLSGKPPKLQNLQNGLDKFFQNYDSGILVANDNRHIPIWKFQDIYYTLIPDWITRTDEEETIAPRVFRFNNTTTLFEYLLNHLGREGDYEITAIDVVDWNKLAPWKFDPSPAVRPSNLPPLNAYRRLQGEARAILRGKYHQGDDVFPEILRNKQTAANCVVSLGMSVIKNPITWTKKTMNEILLIGSNVHRETMKAKPGKLRVVPQDIIRIFYVGVNILTADIESNTVSGIVSIPPVDPEEKKKKKKAVKKKAAGKKARAVRVRAPPPPPILLEEGLKKFFENNRAGILVTGRGMIAIWKDMGVYFMYDPRARNNQGLPDFYGTSCVMWFACMEPFYELIFANIDEQEKYTTYQISRVIINTAMIEPLPCPADFRPYFDCIAPPIPLTTMKRTTTLAVEVVTDYYVVDEEQSVLRGTLHMNHPLFDTRNRGLQSTAIAVVAIVVGLLHVPSSWTPELIDAILKYGDLLHSDSVRAARPGARNLSPSELLTVFIVGDFRATIHIHNHTAAGLLLVYDLSETLNMFFRTNCAGILHTTNMAVAVMQHYGKFYLFDPCSRNEQGLPSFEGAACVIKCDNIMRMAKIFIMNCNLKTPNVYTLNASQQDDGDDDDNNDNDGDNDDDDDDDDDDHDDDDLSRTSYVQNNKIAHDSIQVSFLSWLHATEYNQSTV</sequence>
<dbReference type="PANTHER" id="PTHR40552">
    <property type="entry name" value="AT05186P-RELATED"/>
    <property type="match status" value="1"/>
</dbReference>
<protein>
    <submittedName>
        <fullName evidence="2">Uncharacterized protein</fullName>
    </submittedName>
</protein>
<feature type="region of interest" description="Disordered" evidence="1">
    <location>
        <begin position="1783"/>
        <end position="1824"/>
    </location>
</feature>
<dbReference type="Proteomes" id="UP000600918">
    <property type="component" value="Unassembled WGS sequence"/>
</dbReference>
<name>A0A834PDF4_VESPE</name>
<evidence type="ECO:0000313" key="2">
    <source>
        <dbReference type="EMBL" id="KAF7437836.1"/>
    </source>
</evidence>
<dbReference type="EMBL" id="JACSDY010000001">
    <property type="protein sequence ID" value="KAF7437836.1"/>
    <property type="molecule type" value="Genomic_DNA"/>
</dbReference>
<comment type="caution">
    <text evidence="2">The sequence shown here is derived from an EMBL/GenBank/DDBJ whole genome shotgun (WGS) entry which is preliminary data.</text>
</comment>
<feature type="region of interest" description="Disordered" evidence="1">
    <location>
        <begin position="1"/>
        <end position="30"/>
    </location>
</feature>
<evidence type="ECO:0000313" key="3">
    <source>
        <dbReference type="Proteomes" id="UP000600918"/>
    </source>
</evidence>